<accession>A0ACC2LEC8</accession>
<name>A0ACC2LEC8_PERAE</name>
<reference evidence="1 2" key="1">
    <citation type="journal article" date="2022" name="Hortic Res">
        <title>A haplotype resolved chromosomal level avocado genome allows analysis of novel avocado genes.</title>
        <authorList>
            <person name="Nath O."/>
            <person name="Fletcher S.J."/>
            <person name="Hayward A."/>
            <person name="Shaw L.M."/>
            <person name="Masouleh A.K."/>
            <person name="Furtado A."/>
            <person name="Henry R.J."/>
            <person name="Mitter N."/>
        </authorList>
    </citation>
    <scope>NUCLEOTIDE SEQUENCE [LARGE SCALE GENOMIC DNA]</scope>
    <source>
        <strain evidence="2">cv. Hass</strain>
    </source>
</reference>
<comment type="caution">
    <text evidence="1">The sequence shown here is derived from an EMBL/GenBank/DDBJ whole genome shotgun (WGS) entry which is preliminary data.</text>
</comment>
<proteinExistence type="predicted"/>
<organism evidence="1 2">
    <name type="scientific">Persea americana</name>
    <name type="common">Avocado</name>
    <dbReference type="NCBI Taxonomy" id="3435"/>
    <lineage>
        <taxon>Eukaryota</taxon>
        <taxon>Viridiplantae</taxon>
        <taxon>Streptophyta</taxon>
        <taxon>Embryophyta</taxon>
        <taxon>Tracheophyta</taxon>
        <taxon>Spermatophyta</taxon>
        <taxon>Magnoliopsida</taxon>
        <taxon>Magnoliidae</taxon>
        <taxon>Laurales</taxon>
        <taxon>Lauraceae</taxon>
        <taxon>Persea</taxon>
    </lineage>
</organism>
<protein>
    <submittedName>
        <fullName evidence="1">Uncharacterized protein</fullName>
    </submittedName>
</protein>
<evidence type="ECO:0000313" key="2">
    <source>
        <dbReference type="Proteomes" id="UP001234297"/>
    </source>
</evidence>
<dbReference type="Proteomes" id="UP001234297">
    <property type="component" value="Chromosome 7"/>
</dbReference>
<sequence>MKTKLPGIQSPNGRIKRYPVVRHKSQGLLIPSLSLLGSYSNLNELPSPVSLPPNQTLPHSDPADDQSRKTMSKQCTCGPVPAGLD</sequence>
<dbReference type="EMBL" id="CM056815">
    <property type="protein sequence ID" value="KAJ8631551.1"/>
    <property type="molecule type" value="Genomic_DNA"/>
</dbReference>
<keyword evidence="2" id="KW-1185">Reference proteome</keyword>
<evidence type="ECO:0000313" key="1">
    <source>
        <dbReference type="EMBL" id="KAJ8631551.1"/>
    </source>
</evidence>
<gene>
    <name evidence="1" type="ORF">MRB53_024874</name>
</gene>